<comment type="similarity">
    <text evidence="2">Belongs to the EamA transporter family.</text>
</comment>
<dbReference type="PANTHER" id="PTHR32322">
    <property type="entry name" value="INNER MEMBRANE TRANSPORTER"/>
    <property type="match status" value="1"/>
</dbReference>
<dbReference type="Gene3D" id="1.10.3730.20">
    <property type="match status" value="1"/>
</dbReference>
<evidence type="ECO:0000256" key="4">
    <source>
        <dbReference type="ARBA" id="ARBA00022989"/>
    </source>
</evidence>
<feature type="transmembrane region" description="Helical" evidence="6">
    <location>
        <begin position="186"/>
        <end position="204"/>
    </location>
</feature>
<protein>
    <submittedName>
        <fullName evidence="8">DME family drug/metabolite transporter</fullName>
    </submittedName>
</protein>
<keyword evidence="9" id="KW-1185">Reference proteome</keyword>
<accession>A0A562W9S1</accession>
<dbReference type="Proteomes" id="UP000319449">
    <property type="component" value="Unassembled WGS sequence"/>
</dbReference>
<keyword evidence="4 6" id="KW-1133">Transmembrane helix</keyword>
<feature type="transmembrane region" description="Helical" evidence="6">
    <location>
        <begin position="73"/>
        <end position="93"/>
    </location>
</feature>
<dbReference type="OrthoDB" id="9787117at2"/>
<feature type="domain" description="EamA" evidence="7">
    <location>
        <begin position="13"/>
        <end position="145"/>
    </location>
</feature>
<dbReference type="InterPro" id="IPR037185">
    <property type="entry name" value="EmrE-like"/>
</dbReference>
<dbReference type="RefSeq" id="WP_145019543.1">
    <property type="nucleotide sequence ID" value="NZ_VLLN01000005.1"/>
</dbReference>
<feature type="transmembrane region" description="Helical" evidence="6">
    <location>
        <begin position="157"/>
        <end position="179"/>
    </location>
</feature>
<feature type="transmembrane region" description="Helical" evidence="6">
    <location>
        <begin position="272"/>
        <end position="290"/>
    </location>
</feature>
<dbReference type="Pfam" id="PF00892">
    <property type="entry name" value="EamA"/>
    <property type="match status" value="2"/>
</dbReference>
<comment type="subcellular location">
    <subcellularLocation>
        <location evidence="1">Membrane</location>
        <topology evidence="1">Multi-pass membrane protein</topology>
    </subcellularLocation>
</comment>
<feature type="transmembrane region" description="Helical" evidence="6">
    <location>
        <begin position="130"/>
        <end position="151"/>
    </location>
</feature>
<dbReference type="SUPFAM" id="SSF103481">
    <property type="entry name" value="Multidrug resistance efflux transporter EmrE"/>
    <property type="match status" value="2"/>
</dbReference>
<comment type="caution">
    <text evidence="8">The sequence shown here is derived from an EMBL/GenBank/DDBJ whole genome shotgun (WGS) entry which is preliminary data.</text>
</comment>
<evidence type="ECO:0000313" key="9">
    <source>
        <dbReference type="Proteomes" id="UP000319449"/>
    </source>
</evidence>
<sequence>MAQHEEKNVAAGGAWLILLAAMLWGTTGTSQALAPTGANPVLIGALRLAVGGVALLVLAGVRGRLRIEGRWPVVPTFWAAVCVAAYQLCFFAAVSRTGVAVGTMVGIGSSPVVAGILAFLVRGERPGRRWFGATVLAIAGCTLLLATGGGVSVNPLGILLAFGAGASYAAYTLAIKILLDGRSPDAVVAVVFSLGALLLAPFLISSDLSWLAGPRGLLVVLHLGLIATALSYRLFARGLKTVPVATAVTLSLAEPLTAALLGVVVIGERLTLPALVGICLLFGGLALLAVRPRRPTCTE</sequence>
<feature type="domain" description="EamA" evidence="7">
    <location>
        <begin position="156"/>
        <end position="288"/>
    </location>
</feature>
<organism evidence="8 9">
    <name type="scientific">Geobacter argillaceus</name>
    <dbReference type="NCBI Taxonomy" id="345631"/>
    <lineage>
        <taxon>Bacteria</taxon>
        <taxon>Pseudomonadati</taxon>
        <taxon>Thermodesulfobacteriota</taxon>
        <taxon>Desulfuromonadia</taxon>
        <taxon>Geobacterales</taxon>
        <taxon>Geobacteraceae</taxon>
        <taxon>Geobacter</taxon>
    </lineage>
</organism>
<evidence type="ECO:0000256" key="1">
    <source>
        <dbReference type="ARBA" id="ARBA00004141"/>
    </source>
</evidence>
<keyword evidence="3 6" id="KW-0812">Transmembrane</keyword>
<dbReference type="AlphaFoldDB" id="A0A562W9S1"/>
<dbReference type="EMBL" id="VLLN01000005">
    <property type="protein sequence ID" value="TWJ26434.1"/>
    <property type="molecule type" value="Genomic_DNA"/>
</dbReference>
<proteinExistence type="inferred from homology"/>
<evidence type="ECO:0000256" key="6">
    <source>
        <dbReference type="SAM" id="Phobius"/>
    </source>
</evidence>
<dbReference type="GO" id="GO:0016020">
    <property type="term" value="C:membrane"/>
    <property type="evidence" value="ECO:0007669"/>
    <property type="project" value="UniProtKB-SubCell"/>
</dbReference>
<feature type="transmembrane region" description="Helical" evidence="6">
    <location>
        <begin position="242"/>
        <end position="266"/>
    </location>
</feature>
<gene>
    <name evidence="8" type="ORF">JN12_01140</name>
</gene>
<evidence type="ECO:0000256" key="2">
    <source>
        <dbReference type="ARBA" id="ARBA00007362"/>
    </source>
</evidence>
<keyword evidence="5 6" id="KW-0472">Membrane</keyword>
<dbReference type="InterPro" id="IPR050638">
    <property type="entry name" value="AA-Vitamin_Transporters"/>
</dbReference>
<evidence type="ECO:0000256" key="5">
    <source>
        <dbReference type="ARBA" id="ARBA00023136"/>
    </source>
</evidence>
<feature type="transmembrane region" description="Helical" evidence="6">
    <location>
        <begin position="42"/>
        <end position="61"/>
    </location>
</feature>
<feature type="transmembrane region" description="Helical" evidence="6">
    <location>
        <begin position="99"/>
        <end position="121"/>
    </location>
</feature>
<name>A0A562W9S1_9BACT</name>
<dbReference type="PANTHER" id="PTHR32322:SF2">
    <property type="entry name" value="EAMA DOMAIN-CONTAINING PROTEIN"/>
    <property type="match status" value="1"/>
</dbReference>
<reference evidence="8 9" key="1">
    <citation type="submission" date="2019-07" db="EMBL/GenBank/DDBJ databases">
        <title>Genomic Encyclopedia of Archaeal and Bacterial Type Strains, Phase II (KMG-II): from individual species to whole genera.</title>
        <authorList>
            <person name="Goeker M."/>
        </authorList>
    </citation>
    <scope>NUCLEOTIDE SEQUENCE [LARGE SCALE GENOMIC DNA]</scope>
    <source>
        <strain evidence="8 9">ATCC BAA-1139</strain>
    </source>
</reference>
<dbReference type="InterPro" id="IPR000620">
    <property type="entry name" value="EamA_dom"/>
</dbReference>
<evidence type="ECO:0000313" key="8">
    <source>
        <dbReference type="EMBL" id="TWJ26434.1"/>
    </source>
</evidence>
<feature type="transmembrane region" description="Helical" evidence="6">
    <location>
        <begin position="216"/>
        <end position="235"/>
    </location>
</feature>
<evidence type="ECO:0000256" key="3">
    <source>
        <dbReference type="ARBA" id="ARBA00022692"/>
    </source>
</evidence>
<evidence type="ECO:0000259" key="7">
    <source>
        <dbReference type="Pfam" id="PF00892"/>
    </source>
</evidence>